<reference evidence="1 2" key="1">
    <citation type="submission" date="2021-12" db="EMBL/GenBank/DDBJ databases">
        <title>Discovery of the Pendulisporaceae a myxobacterial family with distinct sporulation behavior and unique specialized metabolism.</title>
        <authorList>
            <person name="Garcia R."/>
            <person name="Popoff A."/>
            <person name="Bader C.D."/>
            <person name="Loehr J."/>
            <person name="Walesch S."/>
            <person name="Walt C."/>
            <person name="Boldt J."/>
            <person name="Bunk B."/>
            <person name="Haeckl F.J.F.P.J."/>
            <person name="Gunesch A.P."/>
            <person name="Birkelbach J."/>
            <person name="Nuebel U."/>
            <person name="Pietschmann T."/>
            <person name="Bach T."/>
            <person name="Mueller R."/>
        </authorList>
    </citation>
    <scope>NUCLEOTIDE SEQUENCE [LARGE SCALE GENOMIC DNA]</scope>
    <source>
        <strain evidence="1 2">MSr12523</strain>
    </source>
</reference>
<organism evidence="1 2">
    <name type="scientific">Pendulispora brunnea</name>
    <dbReference type="NCBI Taxonomy" id="2905690"/>
    <lineage>
        <taxon>Bacteria</taxon>
        <taxon>Pseudomonadati</taxon>
        <taxon>Myxococcota</taxon>
        <taxon>Myxococcia</taxon>
        <taxon>Myxococcales</taxon>
        <taxon>Sorangiineae</taxon>
        <taxon>Pendulisporaceae</taxon>
        <taxon>Pendulispora</taxon>
    </lineage>
</organism>
<evidence type="ECO:0008006" key="3">
    <source>
        <dbReference type="Google" id="ProtNLM"/>
    </source>
</evidence>
<proteinExistence type="predicted"/>
<name>A0ABZ2KGA5_9BACT</name>
<accession>A0ABZ2KGA5</accession>
<dbReference type="RefSeq" id="WP_394847179.1">
    <property type="nucleotide sequence ID" value="NZ_CP089982.1"/>
</dbReference>
<protein>
    <recommendedName>
        <fullName evidence="3">4-oxalocrotonate tautomerase</fullName>
    </recommendedName>
</protein>
<evidence type="ECO:0000313" key="1">
    <source>
        <dbReference type="EMBL" id="WXA96562.1"/>
    </source>
</evidence>
<evidence type="ECO:0000313" key="2">
    <source>
        <dbReference type="Proteomes" id="UP001379533"/>
    </source>
</evidence>
<dbReference type="Proteomes" id="UP001379533">
    <property type="component" value="Chromosome"/>
</dbReference>
<dbReference type="EMBL" id="CP089982">
    <property type="protein sequence ID" value="WXA96562.1"/>
    <property type="molecule type" value="Genomic_DNA"/>
</dbReference>
<keyword evidence="2" id="KW-1185">Reference proteome</keyword>
<gene>
    <name evidence="1" type="ORF">LZC95_06880</name>
</gene>
<sequence>MPIAIQLTPGLLTEAGQRSVFSRIAEVLLDVHGLKGNKFMSRTVIGHVTTLPEGAAYVEGKPQSLALIEIKVPSVTFPNREVQQAFVERVTDVIDELKAGPHPRNRTFVNVTYAVDGTWGIAGKAYTNADLGEGIATG</sequence>